<dbReference type="Pfam" id="PF00583">
    <property type="entry name" value="Acetyltransf_1"/>
    <property type="match status" value="1"/>
</dbReference>
<reference evidence="2 3" key="1">
    <citation type="journal article" date="2014" name="Int. J. Syst. Evol. Microbiol.">
        <title>Phaeodactylibacter xiamenensis gen. nov., sp. nov., a member of the family Saprospiraceae isolated from the marine alga Phaeodactylum tricornutum.</title>
        <authorList>
            <person name="Chen Z.Jr."/>
            <person name="Lei X."/>
            <person name="Lai Q."/>
            <person name="Li Y."/>
            <person name="Zhang B."/>
            <person name="Zhang J."/>
            <person name="Zhang H."/>
            <person name="Yang L."/>
            <person name="Zheng W."/>
            <person name="Tian Y."/>
            <person name="Yu Z."/>
            <person name="Xu H.Jr."/>
            <person name="Zheng T."/>
        </authorList>
    </citation>
    <scope>NUCLEOTIDE SEQUENCE [LARGE SCALE GENOMIC DNA]</scope>
    <source>
        <strain evidence="2 3">KD52</strain>
    </source>
</reference>
<name>A0A098S7M0_9BACT</name>
<dbReference type="CDD" id="cd04301">
    <property type="entry name" value="NAT_SF"/>
    <property type="match status" value="1"/>
</dbReference>
<dbReference type="InterPro" id="IPR016181">
    <property type="entry name" value="Acyl_CoA_acyltransferase"/>
</dbReference>
<evidence type="ECO:0000313" key="3">
    <source>
        <dbReference type="Proteomes" id="UP000029736"/>
    </source>
</evidence>
<accession>A0A098S7M0</accession>
<dbReference type="OrthoDB" id="187903at2"/>
<keyword evidence="3" id="KW-1185">Reference proteome</keyword>
<dbReference type="AlphaFoldDB" id="A0A098S7M0"/>
<dbReference type="InterPro" id="IPR000182">
    <property type="entry name" value="GNAT_dom"/>
</dbReference>
<dbReference type="Gene3D" id="3.40.630.30">
    <property type="match status" value="1"/>
</dbReference>
<evidence type="ECO:0000313" key="2">
    <source>
        <dbReference type="EMBL" id="KGE88095.1"/>
    </source>
</evidence>
<protein>
    <submittedName>
        <fullName evidence="2">Acetyltransferase</fullName>
    </submittedName>
</protein>
<dbReference type="GO" id="GO:0016747">
    <property type="term" value="F:acyltransferase activity, transferring groups other than amino-acyl groups"/>
    <property type="evidence" value="ECO:0007669"/>
    <property type="project" value="InterPro"/>
</dbReference>
<evidence type="ECO:0000259" key="1">
    <source>
        <dbReference type="PROSITE" id="PS51186"/>
    </source>
</evidence>
<dbReference type="STRING" id="1524460.IX84_11120"/>
<keyword evidence="2" id="KW-0808">Transferase</keyword>
<feature type="domain" description="N-acetyltransferase" evidence="1">
    <location>
        <begin position="2"/>
        <end position="187"/>
    </location>
</feature>
<organism evidence="2 3">
    <name type="scientific">Phaeodactylibacter xiamenensis</name>
    <dbReference type="NCBI Taxonomy" id="1524460"/>
    <lineage>
        <taxon>Bacteria</taxon>
        <taxon>Pseudomonadati</taxon>
        <taxon>Bacteroidota</taxon>
        <taxon>Saprospiria</taxon>
        <taxon>Saprospirales</taxon>
        <taxon>Haliscomenobacteraceae</taxon>
        <taxon>Phaeodactylibacter</taxon>
    </lineage>
</organism>
<dbReference type="RefSeq" id="WP_044219928.1">
    <property type="nucleotide sequence ID" value="NZ_JBKAGJ010000041.1"/>
</dbReference>
<dbReference type="Proteomes" id="UP000029736">
    <property type="component" value="Unassembled WGS sequence"/>
</dbReference>
<sequence length="193" mass="21920">MPDILQLSGGEASGYVEDLARLRIQVFREYPYLYDGDMAYEVAYVDTFLQAQQNFMVVVKDGDTVVGASTGLPLVEETDNIKAPFLEAGWDITKIFYFGESVLLPGYRGKGYGKQFLELREAFARLQGFSMLTFCAVVRPDDHPMRPEGYQPLDPLWRAQGFQPEDLHCLISWQEVGEAEESAKTLQFWTKPI</sequence>
<dbReference type="SUPFAM" id="SSF55729">
    <property type="entry name" value="Acyl-CoA N-acyltransferases (Nat)"/>
    <property type="match status" value="1"/>
</dbReference>
<dbReference type="EMBL" id="JPOS01000022">
    <property type="protein sequence ID" value="KGE88095.1"/>
    <property type="molecule type" value="Genomic_DNA"/>
</dbReference>
<proteinExistence type="predicted"/>
<comment type="caution">
    <text evidence="2">The sequence shown here is derived from an EMBL/GenBank/DDBJ whole genome shotgun (WGS) entry which is preliminary data.</text>
</comment>
<dbReference type="PROSITE" id="PS51186">
    <property type="entry name" value="GNAT"/>
    <property type="match status" value="1"/>
</dbReference>
<gene>
    <name evidence="2" type="ORF">IX84_11120</name>
</gene>